<evidence type="ECO:0000313" key="4">
    <source>
        <dbReference type="EMBL" id="KXZ43820.1"/>
    </source>
</evidence>
<dbReference type="STRING" id="33097.A0A150G3D3"/>
<keyword evidence="1 2" id="KW-0349">Heme</keyword>
<evidence type="ECO:0000256" key="3">
    <source>
        <dbReference type="SAM" id="MobiDB-lite"/>
    </source>
</evidence>
<organism evidence="4 5">
    <name type="scientific">Gonium pectorale</name>
    <name type="common">Green alga</name>
    <dbReference type="NCBI Taxonomy" id="33097"/>
    <lineage>
        <taxon>Eukaryota</taxon>
        <taxon>Viridiplantae</taxon>
        <taxon>Chlorophyta</taxon>
        <taxon>core chlorophytes</taxon>
        <taxon>Chlorophyceae</taxon>
        <taxon>CS clade</taxon>
        <taxon>Chlamydomonadales</taxon>
        <taxon>Volvocaceae</taxon>
        <taxon>Gonium</taxon>
    </lineage>
</organism>
<dbReference type="EMBL" id="LSYV01000081">
    <property type="protein sequence ID" value="KXZ43820.1"/>
    <property type="molecule type" value="Genomic_DNA"/>
</dbReference>
<reference evidence="5" key="1">
    <citation type="journal article" date="2016" name="Nat. Commun.">
        <title>The Gonium pectorale genome demonstrates co-option of cell cycle regulation during the evolution of multicellularity.</title>
        <authorList>
            <person name="Hanschen E.R."/>
            <person name="Marriage T.N."/>
            <person name="Ferris P.J."/>
            <person name="Hamaji T."/>
            <person name="Toyoda A."/>
            <person name="Fujiyama A."/>
            <person name="Neme R."/>
            <person name="Noguchi H."/>
            <person name="Minakuchi Y."/>
            <person name="Suzuki M."/>
            <person name="Kawai-Toyooka H."/>
            <person name="Smith D.R."/>
            <person name="Sparks H."/>
            <person name="Anderson J."/>
            <person name="Bakaric R."/>
            <person name="Luria V."/>
            <person name="Karger A."/>
            <person name="Kirschner M.W."/>
            <person name="Durand P.M."/>
            <person name="Michod R.E."/>
            <person name="Nozaki H."/>
            <person name="Olson B.J."/>
        </authorList>
    </citation>
    <scope>NUCLEOTIDE SEQUENCE [LARGE SCALE GENOMIC DNA]</scope>
    <source>
        <strain evidence="5">NIES-2863</strain>
    </source>
</reference>
<comment type="similarity">
    <text evidence="2">Belongs to the cytochrome P450 family.</text>
</comment>
<comment type="caution">
    <text evidence="4">The sequence shown here is derived from an EMBL/GenBank/DDBJ whole genome shotgun (WGS) entry which is preliminary data.</text>
</comment>
<evidence type="ECO:0000256" key="1">
    <source>
        <dbReference type="PIRSR" id="PIRSR602401-1"/>
    </source>
</evidence>
<feature type="compositionally biased region" description="Low complexity" evidence="3">
    <location>
        <begin position="333"/>
        <end position="349"/>
    </location>
</feature>
<sequence length="594" mass="63735">MFPLSMICLAVAIFVLVALLDPAGRWRMRHLPGPPALPFLGHLPQVLKMGTPTFFAKCREIYGPIFKVGGKLLNRPTFRGLMLGDHKKMDDMGLVLARDGYWRLMRTAWQPAFSSASLAGYLPRMAACALQLADRMEALAQVAGGAVADGQHPARTLSGYSGHGTASIPYTASSSRSSSRVDLWRELGSMTLQVVGSTAYGVDLHAFEAMDEERCEQAAAAATAAGNGSSFTTNHAPSTAAQSRAGAGGGNGSEMFGRVLVEACRDIFKYSSNIYGSKYGPLSLLLPELQYVMPYIANALPDRPLVKLLQARKQLLESSRTLVNSWKGGGAASGNNTSAKAAPQSAAPPDGDSSKAPGIEPGSFLGLILSAREKSTGQPLSDLSVISQVQTFILAGYETTANALAFAVYNIATHPEVESRLLAEVDSVLGRDRPPSESDLPRLPYTEAVFNEAMRLYPPAHATSRMLASGPVKLGAFSVPPGTPIMMAIHSSHTDPRVWPRPEEFIPERFLPGDPLHASVAARVPGAHAPFGYGVRMCIGWKFAVQEAKVALACLYQRLRFDLEPGQVPLATSVGLTLAPRDGLWVRPMLRWRP</sequence>
<dbReference type="GO" id="GO:0016705">
    <property type="term" value="F:oxidoreductase activity, acting on paired donors, with incorporation or reduction of molecular oxygen"/>
    <property type="evidence" value="ECO:0007669"/>
    <property type="project" value="InterPro"/>
</dbReference>
<evidence type="ECO:0000313" key="5">
    <source>
        <dbReference type="Proteomes" id="UP000075714"/>
    </source>
</evidence>
<dbReference type="Pfam" id="PF00067">
    <property type="entry name" value="p450"/>
    <property type="match status" value="1"/>
</dbReference>
<dbReference type="GO" id="GO:0005506">
    <property type="term" value="F:iron ion binding"/>
    <property type="evidence" value="ECO:0007669"/>
    <property type="project" value="InterPro"/>
</dbReference>
<protein>
    <recommendedName>
        <fullName evidence="6">Cytochrome P450</fullName>
    </recommendedName>
</protein>
<dbReference type="SUPFAM" id="SSF48264">
    <property type="entry name" value="Cytochrome P450"/>
    <property type="match status" value="1"/>
</dbReference>
<dbReference type="InterPro" id="IPR002401">
    <property type="entry name" value="Cyt_P450_E_grp-I"/>
</dbReference>
<feature type="region of interest" description="Disordered" evidence="3">
    <location>
        <begin position="327"/>
        <end position="356"/>
    </location>
</feature>
<dbReference type="GO" id="GO:0004497">
    <property type="term" value="F:monooxygenase activity"/>
    <property type="evidence" value="ECO:0007669"/>
    <property type="project" value="UniProtKB-KW"/>
</dbReference>
<feature type="region of interest" description="Disordered" evidence="3">
    <location>
        <begin position="226"/>
        <end position="249"/>
    </location>
</feature>
<dbReference type="InterPro" id="IPR017972">
    <property type="entry name" value="Cyt_P450_CS"/>
</dbReference>
<dbReference type="InterPro" id="IPR036396">
    <property type="entry name" value="Cyt_P450_sf"/>
</dbReference>
<dbReference type="Gene3D" id="1.10.630.10">
    <property type="entry name" value="Cytochrome P450"/>
    <property type="match status" value="1"/>
</dbReference>
<dbReference type="PANTHER" id="PTHR24301">
    <property type="entry name" value="THROMBOXANE-A SYNTHASE"/>
    <property type="match status" value="1"/>
</dbReference>
<keyword evidence="2" id="KW-0560">Oxidoreductase</keyword>
<dbReference type="PRINTS" id="PR00385">
    <property type="entry name" value="P450"/>
</dbReference>
<feature type="compositionally biased region" description="Polar residues" evidence="3">
    <location>
        <begin position="226"/>
        <end position="242"/>
    </location>
</feature>
<dbReference type="AlphaFoldDB" id="A0A150G3D3"/>
<keyword evidence="2" id="KW-0503">Monooxygenase</keyword>
<proteinExistence type="inferred from homology"/>
<dbReference type="InterPro" id="IPR001128">
    <property type="entry name" value="Cyt_P450"/>
</dbReference>
<dbReference type="PANTHER" id="PTHR24301:SF2">
    <property type="entry name" value="THROMBOXANE-A SYNTHASE"/>
    <property type="match status" value="1"/>
</dbReference>
<gene>
    <name evidence="4" type="ORF">GPECTOR_80g180</name>
</gene>
<dbReference type="Proteomes" id="UP000075714">
    <property type="component" value="Unassembled WGS sequence"/>
</dbReference>
<evidence type="ECO:0000256" key="2">
    <source>
        <dbReference type="RuleBase" id="RU000461"/>
    </source>
</evidence>
<evidence type="ECO:0008006" key="6">
    <source>
        <dbReference type="Google" id="ProtNLM"/>
    </source>
</evidence>
<dbReference type="PRINTS" id="PR00463">
    <property type="entry name" value="EP450I"/>
</dbReference>
<dbReference type="GO" id="GO:0020037">
    <property type="term" value="F:heme binding"/>
    <property type="evidence" value="ECO:0007669"/>
    <property type="project" value="InterPro"/>
</dbReference>
<keyword evidence="5" id="KW-1185">Reference proteome</keyword>
<comment type="cofactor">
    <cofactor evidence="1">
        <name>heme</name>
        <dbReference type="ChEBI" id="CHEBI:30413"/>
    </cofactor>
</comment>
<dbReference type="PROSITE" id="PS00086">
    <property type="entry name" value="CYTOCHROME_P450"/>
    <property type="match status" value="1"/>
</dbReference>
<accession>A0A150G3D3</accession>
<dbReference type="OrthoDB" id="507451at2759"/>
<keyword evidence="1 2" id="KW-0408">Iron</keyword>
<name>A0A150G3D3_GONPE</name>
<keyword evidence="1 2" id="KW-0479">Metal-binding</keyword>
<feature type="binding site" description="axial binding residue" evidence="1">
    <location>
        <position position="538"/>
    </location>
    <ligand>
        <name>heme</name>
        <dbReference type="ChEBI" id="CHEBI:30413"/>
    </ligand>
    <ligandPart>
        <name>Fe</name>
        <dbReference type="ChEBI" id="CHEBI:18248"/>
    </ligandPart>
</feature>